<dbReference type="InterPro" id="IPR021764">
    <property type="entry name" value="Enterochelin_esterase_N"/>
</dbReference>
<dbReference type="SUPFAM" id="SSF53474">
    <property type="entry name" value="alpha/beta-Hydrolases"/>
    <property type="match status" value="1"/>
</dbReference>
<evidence type="ECO:0000256" key="4">
    <source>
        <dbReference type="ARBA" id="ARBA00024201"/>
    </source>
</evidence>
<name>A0ABS7YM23_9VIBR</name>
<evidence type="ECO:0000256" key="3">
    <source>
        <dbReference type="ARBA" id="ARBA00022801"/>
    </source>
</evidence>
<dbReference type="InterPro" id="IPR014756">
    <property type="entry name" value="Ig_E-set"/>
</dbReference>
<organism evidence="7 8">
    <name type="scientific">Vibrio tritonius</name>
    <dbReference type="NCBI Taxonomy" id="1435069"/>
    <lineage>
        <taxon>Bacteria</taxon>
        <taxon>Pseudomonadati</taxon>
        <taxon>Pseudomonadota</taxon>
        <taxon>Gammaproteobacteria</taxon>
        <taxon>Vibrionales</taxon>
        <taxon>Vibrionaceae</taxon>
        <taxon>Vibrio</taxon>
    </lineage>
</organism>
<reference evidence="8" key="1">
    <citation type="submission" date="2023-07" db="EMBL/GenBank/DDBJ databases">
        <title>Molecular identification of indigenous halophilic bacteria isolated from red sea cost, biodegradation of synthetic dyes and assessment of degraded metabolite toxicity.</title>
        <authorList>
            <person name="Chaieb K."/>
            <person name="Altayb H.N."/>
        </authorList>
    </citation>
    <scope>NUCLEOTIDE SEQUENCE [LARGE SCALE GENOMIC DNA]</scope>
    <source>
        <strain evidence="8">K20</strain>
    </source>
</reference>
<dbReference type="Gene3D" id="2.60.40.10">
    <property type="entry name" value="Immunoglobulins"/>
    <property type="match status" value="1"/>
</dbReference>
<feature type="domain" description="Enterochelin esterase N-terminal" evidence="6">
    <location>
        <begin position="195"/>
        <end position="298"/>
    </location>
</feature>
<gene>
    <name evidence="7" type="ORF">LDJ79_08220</name>
</gene>
<dbReference type="Pfam" id="PF00756">
    <property type="entry name" value="Esterase"/>
    <property type="match status" value="1"/>
</dbReference>
<dbReference type="SUPFAM" id="SSF81296">
    <property type="entry name" value="E set domains"/>
    <property type="match status" value="1"/>
</dbReference>
<dbReference type="Gene3D" id="3.40.50.1820">
    <property type="entry name" value="alpha/beta hydrolase"/>
    <property type="match status" value="1"/>
</dbReference>
<dbReference type="InterPro" id="IPR050583">
    <property type="entry name" value="Mycobacterial_A85_antigen"/>
</dbReference>
<dbReference type="Proteomes" id="UP001199044">
    <property type="component" value="Unassembled WGS sequence"/>
</dbReference>
<evidence type="ECO:0000259" key="6">
    <source>
        <dbReference type="Pfam" id="PF11806"/>
    </source>
</evidence>
<evidence type="ECO:0000256" key="1">
    <source>
        <dbReference type="ARBA" id="ARBA00004496"/>
    </source>
</evidence>
<dbReference type="InterPro" id="IPR029058">
    <property type="entry name" value="AB_hydrolase_fold"/>
</dbReference>
<evidence type="ECO:0000313" key="7">
    <source>
        <dbReference type="EMBL" id="MCA2016092.1"/>
    </source>
</evidence>
<sequence length="551" mass="62013">MHQARLLLITAVSCTAATVTYANPSSATHAHHAKIAQVGKEKPMLQLTQVNKTENRYVYQVEAQAGHYYRGQLRSNAPLSRAYIRLGNNPTKSLLQPGQNEADIYWYPKEDGKAQFIIYTRGQQSNADIEINLNEMPLKANQKISPKHDIQSPTLFDTLTALSNGDKQAITRFWQHVEKNGTPLIEPLKNHRSLITFLWRGTEENNVGLLGAPYEGHAYLTHLQGTDIWYKSYEVSNTTRLSYRLAPNVPQLSGQHAMEQHRAIIATTQTDPLNSSSTYHELVDPWGDASTVVLDKADLATETLSQGNVPRGRVERYNFMSQGLDQQRTIDIYHPVPSSKLTSDAPLLFLFDGLEYQDKIPVPTILDNLIAQGAIPPMRAVFIHHNSMNQRMKELPPNQAFTQFMAQELIPWLCEQQQLCPKAENRILAGSSFGGLAALSIAHEHPELFGNVLSQSGSFWWGPNPESLEWLSQKITQKPHPQIKVYLDAGQFETTPPPRSILHANQRLYSLLQRKGYNVAFSTLPGGHDFYSWRAAFAHGLTHLVSHSQYQ</sequence>
<dbReference type="PANTHER" id="PTHR48098:SF3">
    <property type="entry name" value="IRON(III) ENTEROBACTIN ESTERASE"/>
    <property type="match status" value="1"/>
</dbReference>
<accession>A0ABS7YM23</accession>
<evidence type="ECO:0000256" key="5">
    <source>
        <dbReference type="SAM" id="SignalP"/>
    </source>
</evidence>
<dbReference type="RefSeq" id="WP_225250227.1">
    <property type="nucleotide sequence ID" value="NZ_JAIWIU010000045.1"/>
</dbReference>
<proteinExistence type="inferred from homology"/>
<protein>
    <submittedName>
        <fullName evidence="7">DUF3327 domain-containing protein</fullName>
    </submittedName>
</protein>
<keyword evidence="3" id="KW-0378">Hydrolase</keyword>
<keyword evidence="5" id="KW-0732">Signal</keyword>
<comment type="caution">
    <text evidence="7">The sequence shown here is derived from an EMBL/GenBank/DDBJ whole genome shotgun (WGS) entry which is preliminary data.</text>
</comment>
<keyword evidence="8" id="KW-1185">Reference proteome</keyword>
<feature type="signal peptide" evidence="5">
    <location>
        <begin position="1"/>
        <end position="22"/>
    </location>
</feature>
<feature type="chain" id="PRO_5045050571" evidence="5">
    <location>
        <begin position="23"/>
        <end position="551"/>
    </location>
</feature>
<comment type="subcellular location">
    <subcellularLocation>
        <location evidence="1">Cytoplasm</location>
    </subcellularLocation>
</comment>
<evidence type="ECO:0000313" key="8">
    <source>
        <dbReference type="Proteomes" id="UP001199044"/>
    </source>
</evidence>
<dbReference type="InterPro" id="IPR000801">
    <property type="entry name" value="Esterase-like"/>
</dbReference>
<dbReference type="EMBL" id="JAIWIU010000045">
    <property type="protein sequence ID" value="MCA2016092.1"/>
    <property type="molecule type" value="Genomic_DNA"/>
</dbReference>
<dbReference type="InterPro" id="IPR013783">
    <property type="entry name" value="Ig-like_fold"/>
</dbReference>
<keyword evidence="2" id="KW-0963">Cytoplasm</keyword>
<comment type="similarity">
    <text evidence="4">Belongs to the Fes family.</text>
</comment>
<evidence type="ECO:0000256" key="2">
    <source>
        <dbReference type="ARBA" id="ARBA00022490"/>
    </source>
</evidence>
<dbReference type="PANTHER" id="PTHR48098">
    <property type="entry name" value="ENTEROCHELIN ESTERASE-RELATED"/>
    <property type="match status" value="1"/>
</dbReference>
<dbReference type="Pfam" id="PF11806">
    <property type="entry name" value="Enterochelin_N"/>
    <property type="match status" value="1"/>
</dbReference>